<sequence length="113" mass="12798">MEKKIAKICAIISTIIFIANVFYIKIYIISIFAFLLLTVPAIIYRTKIIISKRYISLKELIKGEKGDFLIIIAIILFGFQVVFESPTFTPSPLIGILASYGVIVKNKQQKKAR</sequence>
<keyword evidence="1" id="KW-0812">Transmembrane</keyword>
<proteinExistence type="predicted"/>
<feature type="transmembrane region" description="Helical" evidence="1">
    <location>
        <begin position="28"/>
        <end position="45"/>
    </location>
</feature>
<evidence type="ECO:0008006" key="4">
    <source>
        <dbReference type="Google" id="ProtNLM"/>
    </source>
</evidence>
<dbReference type="EMBL" id="CP096034">
    <property type="protein sequence ID" value="UPM52902.1"/>
    <property type="molecule type" value="Genomic_DNA"/>
</dbReference>
<reference evidence="2 3" key="1">
    <citation type="submission" date="2022-04" db="EMBL/GenBank/DDBJ databases">
        <title>Mechanism of arsenic methylation and mitigation arsenic toxicity by Bacillus sp. LH14 from an Arsenic-Contaminated Paddy Soil.</title>
        <authorList>
            <person name="Wang D."/>
        </authorList>
    </citation>
    <scope>NUCLEOTIDE SEQUENCE [LARGE SCALE GENOMIC DNA]</scope>
    <source>
        <strain evidence="2 3">LH14</strain>
    </source>
</reference>
<keyword evidence="1" id="KW-1133">Transmembrane helix</keyword>
<organism evidence="2 3">
    <name type="scientific">Gottfriedia acidiceleris</name>
    <dbReference type="NCBI Taxonomy" id="371036"/>
    <lineage>
        <taxon>Bacteria</taxon>
        <taxon>Bacillati</taxon>
        <taxon>Bacillota</taxon>
        <taxon>Bacilli</taxon>
        <taxon>Bacillales</taxon>
        <taxon>Bacillaceae</taxon>
        <taxon>Gottfriedia</taxon>
    </lineage>
</organism>
<feature type="transmembrane region" description="Helical" evidence="1">
    <location>
        <begin position="89"/>
        <end position="106"/>
    </location>
</feature>
<name>A0ABY4JGE1_9BACI</name>
<keyword evidence="3" id="KW-1185">Reference proteome</keyword>
<evidence type="ECO:0000313" key="3">
    <source>
        <dbReference type="Proteomes" id="UP000830639"/>
    </source>
</evidence>
<accession>A0ABY4JGE1</accession>
<evidence type="ECO:0000313" key="2">
    <source>
        <dbReference type="EMBL" id="UPM52902.1"/>
    </source>
</evidence>
<feature type="transmembrane region" description="Helical" evidence="1">
    <location>
        <begin position="5"/>
        <end position="22"/>
    </location>
</feature>
<keyword evidence="1" id="KW-0472">Membrane</keyword>
<feature type="transmembrane region" description="Helical" evidence="1">
    <location>
        <begin position="66"/>
        <end position="83"/>
    </location>
</feature>
<evidence type="ECO:0000256" key="1">
    <source>
        <dbReference type="SAM" id="Phobius"/>
    </source>
</evidence>
<dbReference type="Proteomes" id="UP000830639">
    <property type="component" value="Chromosome"/>
</dbReference>
<protein>
    <recommendedName>
        <fullName evidence="4">ATP synthase protein I</fullName>
    </recommendedName>
</protein>
<dbReference type="RefSeq" id="WP_248266245.1">
    <property type="nucleotide sequence ID" value="NZ_CP096034.1"/>
</dbReference>
<gene>
    <name evidence="2" type="ORF">MY490_13815</name>
</gene>